<dbReference type="InterPro" id="IPR050600">
    <property type="entry name" value="SETD3_SETD6_MTase"/>
</dbReference>
<evidence type="ECO:0000313" key="2">
    <source>
        <dbReference type="EMBL" id="GFR52570.1"/>
    </source>
</evidence>
<accession>A0AAD3E2M2</accession>
<feature type="compositionally biased region" description="Polar residues" evidence="1">
    <location>
        <begin position="694"/>
        <end position="705"/>
    </location>
</feature>
<dbReference type="AlphaFoldDB" id="A0AAD3E2M2"/>
<dbReference type="Gene3D" id="3.90.1410.10">
    <property type="entry name" value="set domain protein methyltransferase, domain 1"/>
    <property type="match status" value="1"/>
</dbReference>
<gene>
    <name evidence="2" type="ORF">Agub_g15162</name>
</gene>
<protein>
    <recommendedName>
        <fullName evidence="4">SET domain-containing protein</fullName>
    </recommendedName>
</protein>
<feature type="non-terminal residue" evidence="2">
    <location>
        <position position="758"/>
    </location>
</feature>
<feature type="region of interest" description="Disordered" evidence="1">
    <location>
        <begin position="690"/>
        <end position="713"/>
    </location>
</feature>
<sequence length="758" mass="79458">MRSCISTSHSTSASKQAAATSSRHPLCSHRLHVARFTSNSLLRSNTAHAFKENQVVNSSKQVQGRDQKSDISALLGLVQWAIANKIQFTGCRPDIKSGVRGVYATSACRAGDLLVAVPLQAALFVRPGERCPFPDFIPQPIWAKLPWFAQLACKLLHEQSHGSASRFADYLPALPTRVDLPALWPAEHVTHLQYPYLEEKILAEEREWAQLYDTLAPHLASRRLSRQDLFWALACVRSRTFAGPHLPTPPAVKLAAGAVAALVVASTVAGLAQGVDVAAGGGSTATVAVAAAAAVAAGLGVPVAWQGAEVRRAQEGGVGTELFAMCPFIDMFNHDSRSKSECVFDPWRLQFVVAAAPVAAAAADGNTNTHSKGNDAVAAKAAAAAACGEIRPGQQLLLNYGSQSNDALLQRYGFVQPMDDNPYDRYVLQGFTSKLERVLLAMVAVELKAVETEEEGAGKAAHMVYDTAQASQAAVEIRAAVQKLREDLQGEGLLGDQVMITASGFPPPITQAVASLRVGLLARCKSGTSPLGQHSPQQHDRAVSNITPEAVLARVCAEELGATATTLEEDEAALAQLEAWEAAASAAEDEAKTRTTSAAAAAEAKVETADKEASRPGVMEDAATLSSTLGEPAVEHRATIALATAAALGNNNDSVNSSGSSSSSSCIMTVTEATGVREASLELTPLPPPCSESHIGSSAAPSGTSLVDPPSAAEECCPTAPPGLQVVAVEEPVELQPPAELGGEVEKLRTVLAFRIAK</sequence>
<feature type="region of interest" description="Disordered" evidence="1">
    <location>
        <begin position="1"/>
        <end position="21"/>
    </location>
</feature>
<proteinExistence type="predicted"/>
<dbReference type="SUPFAM" id="SSF82199">
    <property type="entry name" value="SET domain"/>
    <property type="match status" value="1"/>
</dbReference>
<keyword evidence="3" id="KW-1185">Reference proteome</keyword>
<organism evidence="2 3">
    <name type="scientific">Astrephomene gubernaculifera</name>
    <dbReference type="NCBI Taxonomy" id="47775"/>
    <lineage>
        <taxon>Eukaryota</taxon>
        <taxon>Viridiplantae</taxon>
        <taxon>Chlorophyta</taxon>
        <taxon>core chlorophytes</taxon>
        <taxon>Chlorophyceae</taxon>
        <taxon>CS clade</taxon>
        <taxon>Chlamydomonadales</taxon>
        <taxon>Astrephomenaceae</taxon>
        <taxon>Astrephomene</taxon>
    </lineage>
</organism>
<dbReference type="EMBL" id="BMAR01000067">
    <property type="protein sequence ID" value="GFR52570.1"/>
    <property type="molecule type" value="Genomic_DNA"/>
</dbReference>
<name>A0AAD3E2M2_9CHLO</name>
<reference evidence="2 3" key="1">
    <citation type="journal article" date="2021" name="Sci. Rep.">
        <title>Genome sequencing of the multicellular alga Astrephomene provides insights into convergent evolution of germ-soma differentiation.</title>
        <authorList>
            <person name="Yamashita S."/>
            <person name="Yamamoto K."/>
            <person name="Matsuzaki R."/>
            <person name="Suzuki S."/>
            <person name="Yamaguchi H."/>
            <person name="Hirooka S."/>
            <person name="Minakuchi Y."/>
            <person name="Miyagishima S."/>
            <person name="Kawachi M."/>
            <person name="Toyoda A."/>
            <person name="Nozaki H."/>
        </authorList>
    </citation>
    <scope>NUCLEOTIDE SEQUENCE [LARGE SCALE GENOMIC DNA]</scope>
    <source>
        <strain evidence="2 3">NIES-4017</strain>
    </source>
</reference>
<evidence type="ECO:0000256" key="1">
    <source>
        <dbReference type="SAM" id="MobiDB-lite"/>
    </source>
</evidence>
<feature type="compositionally biased region" description="Low complexity" evidence="1">
    <location>
        <begin position="594"/>
        <end position="603"/>
    </location>
</feature>
<dbReference type="InterPro" id="IPR046341">
    <property type="entry name" value="SET_dom_sf"/>
</dbReference>
<dbReference type="PANTHER" id="PTHR13271">
    <property type="entry name" value="UNCHARACTERIZED PUTATIVE METHYLTRANSFERASE"/>
    <property type="match status" value="1"/>
</dbReference>
<feature type="compositionally biased region" description="Basic and acidic residues" evidence="1">
    <location>
        <begin position="604"/>
        <end position="614"/>
    </location>
</feature>
<feature type="region of interest" description="Disordered" evidence="1">
    <location>
        <begin position="585"/>
        <end position="618"/>
    </location>
</feature>
<dbReference type="PANTHER" id="PTHR13271:SF154">
    <property type="entry name" value="GRIP DOMAIN-CONTAINING PROTEIN"/>
    <property type="match status" value="1"/>
</dbReference>
<comment type="caution">
    <text evidence="2">The sequence shown here is derived from an EMBL/GenBank/DDBJ whole genome shotgun (WGS) entry which is preliminary data.</text>
</comment>
<dbReference type="CDD" id="cd10527">
    <property type="entry name" value="SET_LSMT"/>
    <property type="match status" value="1"/>
</dbReference>
<evidence type="ECO:0000313" key="3">
    <source>
        <dbReference type="Proteomes" id="UP001054857"/>
    </source>
</evidence>
<evidence type="ECO:0008006" key="4">
    <source>
        <dbReference type="Google" id="ProtNLM"/>
    </source>
</evidence>
<dbReference type="Proteomes" id="UP001054857">
    <property type="component" value="Unassembled WGS sequence"/>
</dbReference>
<dbReference type="GO" id="GO:0016279">
    <property type="term" value="F:protein-lysine N-methyltransferase activity"/>
    <property type="evidence" value="ECO:0007669"/>
    <property type="project" value="TreeGrafter"/>
</dbReference>